<evidence type="ECO:0000313" key="3">
    <source>
        <dbReference type="Proteomes" id="UP000746595"/>
    </source>
</evidence>
<dbReference type="Proteomes" id="UP000746595">
    <property type="component" value="Unassembled WGS sequence"/>
</dbReference>
<keyword evidence="3" id="KW-1185">Reference proteome</keyword>
<feature type="transmembrane region" description="Helical" evidence="1">
    <location>
        <begin position="99"/>
        <end position="119"/>
    </location>
</feature>
<name>A0ABX1G3L1_9MICC</name>
<feature type="transmembrane region" description="Helical" evidence="1">
    <location>
        <begin position="298"/>
        <end position="316"/>
    </location>
</feature>
<gene>
    <name evidence="2" type="ORF">HED64_08935</name>
</gene>
<sequence>MSHETHKKTAWSDELELWTPQEREWAELAAASMVFADASADAIGPALAEVRKSVAGSGQTPTELFGEPVLFGRTQGKTLRAPVTVLESGLPFPGVSSTIAGMLMGLGFLIFVLGIWLGFDEGWTIASFTVSVMILFPAVFVLVGIGLWGWVLRTRGRLRTAIVIWASTVLATGGLIATVASQETWNVPGPPNWVMAPVGAGLLILGLLSPHSKDRALEDDAQWDDERWFTHAQDLLRGRYLFSKAQAVAALREPREHRRLAGTHHTAAQEFGNVELFAAQLAPGVRTPLLRGVVLRRAGFSLVILCFGISIVSEFINEPVGAWLITRAVIWTLLAVGIIASWLPKRIREDIKEAGDLRKADAHTLSGDESRD</sequence>
<evidence type="ECO:0000313" key="2">
    <source>
        <dbReference type="EMBL" id="NKG20830.1"/>
    </source>
</evidence>
<dbReference type="EMBL" id="JAAWVT010000003">
    <property type="protein sequence ID" value="NKG20830.1"/>
    <property type="molecule type" value="Genomic_DNA"/>
</dbReference>
<evidence type="ECO:0000256" key="1">
    <source>
        <dbReference type="SAM" id="Phobius"/>
    </source>
</evidence>
<comment type="caution">
    <text evidence="2">The sequence shown here is derived from an EMBL/GenBank/DDBJ whole genome shotgun (WGS) entry which is preliminary data.</text>
</comment>
<organism evidence="2 3">
    <name type="scientific">Paeniglutamicibacter terrestris</name>
    <dbReference type="NCBI Taxonomy" id="2723403"/>
    <lineage>
        <taxon>Bacteria</taxon>
        <taxon>Bacillati</taxon>
        <taxon>Actinomycetota</taxon>
        <taxon>Actinomycetes</taxon>
        <taxon>Micrococcales</taxon>
        <taxon>Micrococcaceae</taxon>
        <taxon>Paeniglutamicibacter</taxon>
    </lineage>
</organism>
<keyword evidence="1" id="KW-1133">Transmembrane helix</keyword>
<feature type="transmembrane region" description="Helical" evidence="1">
    <location>
        <begin position="125"/>
        <end position="150"/>
    </location>
</feature>
<keyword evidence="1" id="KW-0812">Transmembrane</keyword>
<feature type="transmembrane region" description="Helical" evidence="1">
    <location>
        <begin position="322"/>
        <end position="343"/>
    </location>
</feature>
<reference evidence="2 3" key="1">
    <citation type="submission" date="2020-04" db="EMBL/GenBank/DDBJ databases">
        <title>Paeniglutamicibacter sp. ANT13_2, a novel actinomycete isolated from sediment in Antarctica.</title>
        <authorList>
            <person name="Sakdapetsiri C."/>
            <person name="Pinyakong O."/>
        </authorList>
    </citation>
    <scope>NUCLEOTIDE SEQUENCE [LARGE SCALE GENOMIC DNA]</scope>
    <source>
        <strain evidence="2 3">ANT13_2</strain>
    </source>
</reference>
<proteinExistence type="predicted"/>
<keyword evidence="1" id="KW-0472">Membrane</keyword>
<feature type="transmembrane region" description="Helical" evidence="1">
    <location>
        <begin position="192"/>
        <end position="208"/>
    </location>
</feature>
<feature type="transmembrane region" description="Helical" evidence="1">
    <location>
        <begin position="162"/>
        <end position="180"/>
    </location>
</feature>
<protein>
    <submittedName>
        <fullName evidence="2">Uncharacterized protein</fullName>
    </submittedName>
</protein>
<dbReference type="RefSeq" id="WP_168151681.1">
    <property type="nucleotide sequence ID" value="NZ_JAAWVT010000003.1"/>
</dbReference>
<accession>A0ABX1G3L1</accession>